<feature type="non-terminal residue" evidence="2">
    <location>
        <position position="1"/>
    </location>
</feature>
<protein>
    <recommendedName>
        <fullName evidence="1">PiggyBac transposable element-derived protein domain-containing protein</fullName>
    </recommendedName>
</protein>
<name>A0A1B6JWA6_9HEMI</name>
<organism evidence="2">
    <name type="scientific">Homalodisca liturata</name>
    <dbReference type="NCBI Taxonomy" id="320908"/>
    <lineage>
        <taxon>Eukaryota</taxon>
        <taxon>Metazoa</taxon>
        <taxon>Ecdysozoa</taxon>
        <taxon>Arthropoda</taxon>
        <taxon>Hexapoda</taxon>
        <taxon>Insecta</taxon>
        <taxon>Pterygota</taxon>
        <taxon>Neoptera</taxon>
        <taxon>Paraneoptera</taxon>
        <taxon>Hemiptera</taxon>
        <taxon>Auchenorrhyncha</taxon>
        <taxon>Membracoidea</taxon>
        <taxon>Cicadellidae</taxon>
        <taxon>Cicadellinae</taxon>
        <taxon>Proconiini</taxon>
        <taxon>Homalodisca</taxon>
    </lineage>
</organism>
<dbReference type="InterPro" id="IPR052638">
    <property type="entry name" value="PiggyBac_TE-derived"/>
</dbReference>
<proteinExistence type="predicted"/>
<reference evidence="2" key="1">
    <citation type="submission" date="2015-11" db="EMBL/GenBank/DDBJ databases">
        <title>De novo transcriptome assembly of four potential Pierce s Disease insect vectors from Arizona vineyards.</title>
        <authorList>
            <person name="Tassone E.E."/>
        </authorList>
    </citation>
    <scope>NUCLEOTIDE SEQUENCE</scope>
</reference>
<dbReference type="GO" id="GO:0043565">
    <property type="term" value="F:sequence-specific DNA binding"/>
    <property type="evidence" value="ECO:0007669"/>
    <property type="project" value="TreeGrafter"/>
</dbReference>
<dbReference type="AlphaFoldDB" id="A0A1B6JWA6"/>
<evidence type="ECO:0000259" key="1">
    <source>
        <dbReference type="Pfam" id="PF13843"/>
    </source>
</evidence>
<dbReference type="EMBL" id="GECU01004257">
    <property type="protein sequence ID" value="JAT03450.1"/>
    <property type="molecule type" value="Transcribed_RNA"/>
</dbReference>
<feature type="domain" description="PiggyBac transposable element-derived protein" evidence="1">
    <location>
        <begin position="1"/>
        <end position="250"/>
    </location>
</feature>
<dbReference type="InterPro" id="IPR029526">
    <property type="entry name" value="PGBD"/>
</dbReference>
<dbReference type="PANTHER" id="PTHR47055">
    <property type="entry name" value="DDE_TNP_1_7 DOMAIN-CONTAINING PROTEIN"/>
    <property type="match status" value="1"/>
</dbReference>
<sequence>LNKTFFDYAPHEEHHSVDESMVPYFGRHGLKQFIRNKPIRYGYKIWVGATPNGYVVWKDPYQGSSHTLDPQYEHLGLGASVVLQYCDVLKKNGDFPYFLYFDNFFSGLPLFEKLSQKNIRAIGTVRENRIAKCPLTDSKDLKKKERGTFEYEKVCDENLIIARWNDNSIVTVVSNAVGVQPIHQVKRFSLKAKKHAFIPQPNLIHQYNKKMGGVDRCDQNMSLYRIQIRGKKWYFPLICDCIDSAEQNAWQLHRHAGGNLDHLSFRRRLACNLLETFGKGCASKAGRPSKQSKVDSRFDRLDHLVVPQEKQTRCGHCHAKCTTRCQKCDVGLHTKCFIDYHTKP</sequence>
<accession>A0A1B6JWA6</accession>
<evidence type="ECO:0000313" key="2">
    <source>
        <dbReference type="EMBL" id="JAT03450.1"/>
    </source>
</evidence>
<dbReference type="PANTHER" id="PTHR47055:SF3">
    <property type="entry name" value="PHORBOL-ESTER_DAG-TYPE DOMAIN-CONTAINING PROTEIN"/>
    <property type="match status" value="1"/>
</dbReference>
<gene>
    <name evidence="2" type="ORF">g.42266</name>
</gene>
<dbReference type="Pfam" id="PF13843">
    <property type="entry name" value="DDE_Tnp_1_7"/>
    <property type="match status" value="1"/>
</dbReference>